<feature type="chain" id="PRO_5017991523" description="YtxH domain-containing protein" evidence="3">
    <location>
        <begin position="25"/>
        <end position="811"/>
    </location>
</feature>
<evidence type="ECO:0000256" key="2">
    <source>
        <dbReference type="SAM" id="Phobius"/>
    </source>
</evidence>
<organism evidence="4 5">
    <name type="scientific">Paenibacillus oralis</name>
    <dbReference type="NCBI Taxonomy" id="2490856"/>
    <lineage>
        <taxon>Bacteria</taxon>
        <taxon>Bacillati</taxon>
        <taxon>Bacillota</taxon>
        <taxon>Bacilli</taxon>
        <taxon>Bacillales</taxon>
        <taxon>Paenibacillaceae</taxon>
        <taxon>Paenibacillus</taxon>
    </lineage>
</organism>
<feature type="transmembrane region" description="Helical" evidence="2">
    <location>
        <begin position="407"/>
        <end position="426"/>
    </location>
</feature>
<keyword evidence="5" id="KW-1185">Reference proteome</keyword>
<keyword evidence="3" id="KW-0732">Signal</keyword>
<feature type="transmembrane region" description="Helical" evidence="2">
    <location>
        <begin position="378"/>
        <end position="401"/>
    </location>
</feature>
<evidence type="ECO:0000256" key="3">
    <source>
        <dbReference type="SAM" id="SignalP"/>
    </source>
</evidence>
<feature type="compositionally biased region" description="Polar residues" evidence="1">
    <location>
        <begin position="697"/>
        <end position="706"/>
    </location>
</feature>
<keyword evidence="2" id="KW-0812">Transmembrane</keyword>
<gene>
    <name evidence="4" type="ORF">EHV15_33845</name>
</gene>
<dbReference type="OrthoDB" id="2930912at2"/>
<dbReference type="NCBIfam" id="NF046089">
    <property type="entry name" value="CD3337_EF1877"/>
    <property type="match status" value="1"/>
</dbReference>
<name>A0A3P3T975_9BACL</name>
<keyword evidence="2" id="KW-0472">Membrane</keyword>
<evidence type="ECO:0008006" key="6">
    <source>
        <dbReference type="Google" id="ProtNLM"/>
    </source>
</evidence>
<dbReference type="EMBL" id="RRCN01000002">
    <property type="protein sequence ID" value="RRJ54595.1"/>
    <property type="molecule type" value="Genomic_DNA"/>
</dbReference>
<dbReference type="RefSeq" id="WP_127606888.1">
    <property type="nucleotide sequence ID" value="NZ_RRCN01000002.1"/>
</dbReference>
<dbReference type="Proteomes" id="UP000267017">
    <property type="component" value="Unassembled WGS sequence"/>
</dbReference>
<sequence length="811" mass="87943">MKRLRPFLVLMVLFLLLPVTAAGAATGNTGTGISDNLFDTKHEVTSDGSKAYYQIDVTSKQPGEDDDGGGFKNPFKTIGSWISGDAIKDTVLAQFYEGMNFVVNILFKVNVYMTNMMLTVLNYAYHFDVINRIIEQIEGVVQKITGISNFHFEQYGLYGDFLIAIGVSVGLMFVYKYFFQHAQLEATGSVAKSVIILVAALFFFTNYGTVLKGANNITTELTGHVIGASSGLFEGKEGDSTSGLGENMWNLFVHRPYLYMQYGNDDESTVGKDRVNALLKLPPGEDRQEYVERTEVNKRSNMMMTYSMVPDRLVFTVLYTIVNGITSIPIFALALLLILFQFWFLTIAVAAPFYMVIAAFPGGGGVFRRYTEELALPLLLKIAVSVIALVVFTMSAIVYEVSNSDSIGYFATAFVEFIVLLLIFVLRKRFMRILMEGNSLIRSVAHEVSNFDHHVSNTAREMKRKATKAAAQAAGAAVAGPEGAAVAGAAADGAMGDDNKSESLENVSMHDDEGKEKDETVYADAEIVSPGSQVVPHSKQADRDPDIIDMPLTRLSDAGSWHPGGQSAAAEAAAASEMPGTGEALPMLMASAGARGSRNPSRYRLSKGGMGRAAMTARRGQAVSGRNYAHTRTASNTPIAPDGITTPDLTASEAVHREQGRAALPNTSLSSAMMDKPREQMATPPQPMNASAPVHETMQQPAQQEGRTVPSAVPEYVQAIPHGTRTAAPEVVSLDSRRQGGERRRQTKSEARSDSFRTARGSAILESLEMPFVSHEAAPMTSQDNLIPRTGATELPSKNASLEEDEGERES</sequence>
<feature type="region of interest" description="Disordered" evidence="1">
    <location>
        <begin position="489"/>
        <end position="546"/>
    </location>
</feature>
<evidence type="ECO:0000256" key="1">
    <source>
        <dbReference type="SAM" id="MobiDB-lite"/>
    </source>
</evidence>
<evidence type="ECO:0000313" key="4">
    <source>
        <dbReference type="EMBL" id="RRJ54595.1"/>
    </source>
</evidence>
<dbReference type="InterPro" id="IPR058112">
    <property type="entry name" value="CD3337_EF1877-like"/>
</dbReference>
<feature type="compositionally biased region" description="Acidic residues" evidence="1">
    <location>
        <begin position="802"/>
        <end position="811"/>
    </location>
</feature>
<feature type="transmembrane region" description="Helical" evidence="2">
    <location>
        <begin position="105"/>
        <end position="125"/>
    </location>
</feature>
<feature type="compositionally biased region" description="Basic and acidic residues" evidence="1">
    <location>
        <begin position="735"/>
        <end position="757"/>
    </location>
</feature>
<reference evidence="4 5" key="1">
    <citation type="submission" date="2018-11" db="EMBL/GenBank/DDBJ databases">
        <title>Genome sequencing of Paenibacillus sp. KCOM 3021 (= ChDC PVNT-B20).</title>
        <authorList>
            <person name="Kook J.-K."/>
            <person name="Park S.-N."/>
            <person name="Lim Y.K."/>
        </authorList>
    </citation>
    <scope>NUCLEOTIDE SEQUENCE [LARGE SCALE GENOMIC DNA]</scope>
    <source>
        <strain evidence="4 5">KCOM 3021</strain>
    </source>
</reference>
<feature type="transmembrane region" description="Helical" evidence="2">
    <location>
        <begin position="342"/>
        <end position="366"/>
    </location>
</feature>
<feature type="region of interest" description="Disordered" evidence="1">
    <location>
        <begin position="593"/>
        <end position="645"/>
    </location>
</feature>
<dbReference type="AlphaFoldDB" id="A0A3P3T975"/>
<evidence type="ECO:0000313" key="5">
    <source>
        <dbReference type="Proteomes" id="UP000267017"/>
    </source>
</evidence>
<keyword evidence="2" id="KW-1133">Transmembrane helix</keyword>
<feature type="transmembrane region" description="Helical" evidence="2">
    <location>
        <begin position="190"/>
        <end position="210"/>
    </location>
</feature>
<protein>
    <recommendedName>
        <fullName evidence="6">YtxH domain-containing protein</fullName>
    </recommendedName>
</protein>
<comment type="caution">
    <text evidence="4">The sequence shown here is derived from an EMBL/GenBank/DDBJ whole genome shotgun (WGS) entry which is preliminary data.</text>
</comment>
<proteinExistence type="predicted"/>
<feature type="signal peptide" evidence="3">
    <location>
        <begin position="1"/>
        <end position="24"/>
    </location>
</feature>
<feature type="transmembrane region" description="Helical" evidence="2">
    <location>
        <begin position="313"/>
        <end position="336"/>
    </location>
</feature>
<feature type="compositionally biased region" description="Basic and acidic residues" evidence="1">
    <location>
        <begin position="497"/>
        <end position="520"/>
    </location>
</feature>
<feature type="transmembrane region" description="Helical" evidence="2">
    <location>
        <begin position="157"/>
        <end position="178"/>
    </location>
</feature>
<feature type="region of interest" description="Disordered" evidence="1">
    <location>
        <begin position="665"/>
        <end position="811"/>
    </location>
</feature>
<accession>A0A3P3T975</accession>